<feature type="compositionally biased region" description="Polar residues" evidence="1">
    <location>
        <begin position="150"/>
        <end position="159"/>
    </location>
</feature>
<feature type="region of interest" description="Disordered" evidence="1">
    <location>
        <begin position="247"/>
        <end position="278"/>
    </location>
</feature>
<name>A0A7C8M5T4_9PLEO</name>
<evidence type="ECO:0000313" key="2">
    <source>
        <dbReference type="EMBL" id="KAF2869279.1"/>
    </source>
</evidence>
<proteinExistence type="predicted"/>
<dbReference type="Proteomes" id="UP000481861">
    <property type="component" value="Unassembled WGS sequence"/>
</dbReference>
<evidence type="ECO:0000256" key="1">
    <source>
        <dbReference type="SAM" id="MobiDB-lite"/>
    </source>
</evidence>
<reference evidence="2 3" key="1">
    <citation type="submission" date="2020-01" db="EMBL/GenBank/DDBJ databases">
        <authorList>
            <consortium name="DOE Joint Genome Institute"/>
            <person name="Haridas S."/>
            <person name="Albert R."/>
            <person name="Binder M."/>
            <person name="Bloem J."/>
            <person name="Labutti K."/>
            <person name="Salamov A."/>
            <person name="Andreopoulos B."/>
            <person name="Baker S.E."/>
            <person name="Barry K."/>
            <person name="Bills G."/>
            <person name="Bluhm B.H."/>
            <person name="Cannon C."/>
            <person name="Castanera R."/>
            <person name="Culley D.E."/>
            <person name="Daum C."/>
            <person name="Ezra D."/>
            <person name="Gonzalez J.B."/>
            <person name="Henrissat B."/>
            <person name="Kuo A."/>
            <person name="Liang C."/>
            <person name="Lipzen A."/>
            <person name="Lutzoni F."/>
            <person name="Magnuson J."/>
            <person name="Mondo S."/>
            <person name="Nolan M."/>
            <person name="Ohm R."/>
            <person name="Pangilinan J."/>
            <person name="Park H.-J.H."/>
            <person name="Ramirez L."/>
            <person name="Alfaro M."/>
            <person name="Sun H."/>
            <person name="Tritt A."/>
            <person name="Yoshinaga Y."/>
            <person name="Zwiers L.-H.L."/>
            <person name="Turgeon B.G."/>
            <person name="Goodwin S.B."/>
            <person name="Spatafora J.W."/>
            <person name="Crous P.W."/>
            <person name="Grigoriev I.V."/>
        </authorList>
    </citation>
    <scope>NUCLEOTIDE SEQUENCE [LARGE SCALE GENOMIC DNA]</scope>
    <source>
        <strain evidence="2 3">CBS 611.86</strain>
    </source>
</reference>
<organism evidence="2 3">
    <name type="scientific">Massariosphaeria phaeospora</name>
    <dbReference type="NCBI Taxonomy" id="100035"/>
    <lineage>
        <taxon>Eukaryota</taxon>
        <taxon>Fungi</taxon>
        <taxon>Dikarya</taxon>
        <taxon>Ascomycota</taxon>
        <taxon>Pezizomycotina</taxon>
        <taxon>Dothideomycetes</taxon>
        <taxon>Pleosporomycetidae</taxon>
        <taxon>Pleosporales</taxon>
        <taxon>Pleosporales incertae sedis</taxon>
        <taxon>Massariosphaeria</taxon>
    </lineage>
</organism>
<dbReference type="OrthoDB" id="3786440at2759"/>
<dbReference type="EMBL" id="JAADJZ010000016">
    <property type="protein sequence ID" value="KAF2869279.1"/>
    <property type="molecule type" value="Genomic_DNA"/>
</dbReference>
<feature type="region of interest" description="Disordered" evidence="1">
    <location>
        <begin position="78"/>
        <end position="97"/>
    </location>
</feature>
<evidence type="ECO:0000313" key="3">
    <source>
        <dbReference type="Proteomes" id="UP000481861"/>
    </source>
</evidence>
<keyword evidence="3" id="KW-1185">Reference proteome</keyword>
<feature type="compositionally biased region" description="Low complexity" evidence="1">
    <location>
        <begin position="136"/>
        <end position="148"/>
    </location>
</feature>
<dbReference type="AlphaFoldDB" id="A0A7C8M5T4"/>
<gene>
    <name evidence="2" type="ORF">BDV95DRAFT_608844</name>
</gene>
<protein>
    <submittedName>
        <fullName evidence="2">Uncharacterized protein</fullName>
    </submittedName>
</protein>
<feature type="region of interest" description="Disordered" evidence="1">
    <location>
        <begin position="131"/>
        <end position="159"/>
    </location>
</feature>
<sequence>MYGQGKGKEPVRYEIPPEMAPAPGTVSRIVSSLDISVDVTEGLRTFMIDDDPTPPALSPIASPSIIITAPYDLWSKEQRPRQMSSDVPSVQRPKLKRKAVTAPPGAFRLYTTVPHPPRRAISARTACPAYARNRSSRTTPSPMSPRLSHVGSSTTRSLITQRREGRKLIGKTGSKSKKKIRGLSLLPSSRRVQQLSEALDGQRQSSFSEKARVKQTLRDKKVEMLKTNIVDFKSKDLPSTPLSMISTPKELYGTPSIGTSSGTHRSLRPPSPRSRARHFSLPLAPGIQRRSMPRRKSLARKVPAAAKKNVYLPGPICLEEKVSVTPRRGSIATMEHFTEGGGHTANRFSDVVALEGIVMYFHDLGVVEESGEDGLDRYWVPGRETKPKAATHSFVALFKWRVSAGIPSGGTAAVPHASDTDTSEDELAAAVPLEPVDIVSSAWVSQPHKPNSSPVVWI</sequence>
<comment type="caution">
    <text evidence="2">The sequence shown here is derived from an EMBL/GenBank/DDBJ whole genome shotgun (WGS) entry which is preliminary data.</text>
</comment>
<accession>A0A7C8M5T4</accession>